<keyword evidence="4" id="KW-0378">Hydrolase</keyword>
<dbReference type="SUPFAM" id="SSF51445">
    <property type="entry name" value="(Trans)glycosidases"/>
    <property type="match status" value="1"/>
</dbReference>
<dbReference type="CDD" id="cd00146">
    <property type="entry name" value="PKD"/>
    <property type="match status" value="5"/>
</dbReference>
<dbReference type="RefSeq" id="WP_093140611.1">
    <property type="nucleotide sequence ID" value="NZ_FOXF01000005.1"/>
</dbReference>
<feature type="domain" description="PKD" evidence="3">
    <location>
        <begin position="528"/>
        <end position="563"/>
    </location>
</feature>
<evidence type="ECO:0000313" key="5">
    <source>
        <dbReference type="Proteomes" id="UP000243745"/>
    </source>
</evidence>
<feature type="domain" description="PKD" evidence="3">
    <location>
        <begin position="346"/>
        <end position="422"/>
    </location>
</feature>
<dbReference type="GO" id="GO:0005975">
    <property type="term" value="P:carbohydrate metabolic process"/>
    <property type="evidence" value="ECO:0007669"/>
    <property type="project" value="InterPro"/>
</dbReference>
<feature type="domain" description="PKD" evidence="3">
    <location>
        <begin position="453"/>
        <end position="506"/>
    </location>
</feature>
<proteinExistence type="predicted"/>
<dbReference type="InterPro" id="IPR000601">
    <property type="entry name" value="PKD_dom"/>
</dbReference>
<feature type="chain" id="PRO_5024904183" evidence="2">
    <location>
        <begin position="19"/>
        <end position="1959"/>
    </location>
</feature>
<dbReference type="GO" id="GO:0016798">
    <property type="term" value="F:hydrolase activity, acting on glycosyl bonds"/>
    <property type="evidence" value="ECO:0007669"/>
    <property type="project" value="UniProtKB-KW"/>
</dbReference>
<dbReference type="PROSITE" id="PS51257">
    <property type="entry name" value="PROKAR_LIPOPROTEIN"/>
    <property type="match status" value="1"/>
</dbReference>
<dbReference type="EMBL" id="FOXF01000005">
    <property type="protein sequence ID" value="SFP12024.1"/>
    <property type="molecule type" value="Genomic_DNA"/>
</dbReference>
<reference evidence="4 5" key="1">
    <citation type="submission" date="2016-10" db="EMBL/GenBank/DDBJ databases">
        <authorList>
            <person name="Varghese N."/>
            <person name="Submissions S."/>
        </authorList>
    </citation>
    <scope>NUCLEOTIDE SEQUENCE [LARGE SCALE GENOMIC DNA]</scope>
    <source>
        <strain evidence="4 5">DSM 1361</strain>
    </source>
</reference>
<name>A0A662ZIG8_9GAMM</name>
<keyword evidence="2" id="KW-0732">Signal</keyword>
<dbReference type="PANTHER" id="PTHR10357">
    <property type="entry name" value="ALPHA-AMYLASE FAMILY MEMBER"/>
    <property type="match status" value="1"/>
</dbReference>
<evidence type="ECO:0000256" key="2">
    <source>
        <dbReference type="SAM" id="SignalP"/>
    </source>
</evidence>
<accession>A0A662ZIG8</accession>
<feature type="domain" description="PKD" evidence="3">
    <location>
        <begin position="278"/>
        <end position="346"/>
    </location>
</feature>
<dbReference type="SMART" id="SM00642">
    <property type="entry name" value="Aamy"/>
    <property type="match status" value="1"/>
</dbReference>
<dbReference type="SMART" id="SM00089">
    <property type="entry name" value="PKD"/>
    <property type="match status" value="6"/>
</dbReference>
<evidence type="ECO:0000259" key="3">
    <source>
        <dbReference type="PROSITE" id="PS50093"/>
    </source>
</evidence>
<dbReference type="Pfam" id="PF16738">
    <property type="entry name" value="CBM26"/>
    <property type="match status" value="1"/>
</dbReference>
<feature type="region of interest" description="Disordered" evidence="1">
    <location>
        <begin position="1810"/>
        <end position="1832"/>
    </location>
</feature>
<sequence>MKLTTLSLAIASAMAVTACGGGGGGGGDNPTPDNAYMTVNYSLYSSNDAAMADGNADASSTVTQICLDLNKNDSCDSGEPNKTVNGVSGSAKLEYDSSINLNDVNVIAQNALSKMRIKANVGGAASGASTKSVSDVVNLNPLTNLAYSQNSGSGNIAGPDDLASIIGTSANSNDFGYDTVFNSLDADVKSLSDTLLILGYGKLANDLSSGAYGTVSNQLHGLLQKIKTYLSENDNDRIKMLRSVSAIGMKTFDNPDQPVPPSPDAPEMSYSVTEGTGSVTFKLTNVSDAASVKWNFGDNETSTELNPTHVYKKSGTYTVVVTIADGDVYQLTQSVTVNVTANVNNAPEAAFTSEVNGKTVKFTNKSSDKDGDQLSYVWDFGDGQKSTDANPTHVYADYGNYSVKLTVSDGKTESSITNPVKVSSENNPPVPEFSYTEDNGLVKFTNTSNDPDGDELSYVWDFGDNTTSTQVSPEHQYAKSGAYTVKLTANDGAATVTKEHSVNVSIIDPVVNHKPVAMFSYSAAQNVVTFTDASTDADGDQLSYVWDFGDGQSSTAKNPQHTYEAKNASYTVKLTVNDGKLASEEFTQNVTVTMENNSPVAKFSVSVDRYTATFTNNSEDQDGDELTYSWNFGDGATSTEKNPKHTYAANGNYTAKLTVSDGKTSVFVTNPVSINVSDICTDSDPYCKGDADTSCEEVCTTKTETVCTGGTTEGAVSDAYHATNPNGNVGANKTISGASDWGDDTLIAVSAANDDPRAYRGYHEYPTDVYSLHAAWDDTNLYLMVEFPNLQDAETGSDFDASSYQFLPNGIAINTGKRKAGVGLMDEGGNPWNDKLTFWNIKDGLDTLLMFHPRLPTVNKPGLFLTNSEGLFSYDVEGGYLIGFDAAGIERVVYQQPVSANYWGIANNYDGGADQYKDTSLYTDLMPTSNKNAAGRMYQVTIPLASIGVDSAWMTSHGVKVMWFTTMGQSPMDCLPWDPVMVDAASEPYSVEDSTSHEKEDLDIITVPLASVGKLQSTGTGQETCTDVEKEVCEPDPQCQIDTSAIEVSLNGSTKDNGKSVTVTATVATGYKGVKYTWEPSVGSKVTSEYNDTTKSFTVNKSSKEQTFTLKVTADSAKGYRTGSETYTVTIPACQGDECPNPSEWSTSTGEFADVSVYTESNCKAPANSIILKYDGFTSPYVWLYKDSETNYSGGKWPGAAMTKIEGCTESFYTYTPSTTVDSALAIFSDTIDGLNQYPGTNQPGVEYSSATPCFDFSAKKFKTADECGMTPAEVKTETYVTVDNKKQADGSIIKIVEKDGEASSAYKDVALMIYGKGVGKETKGTYTIDGSEQEFTNGEIIRVGANVTAPDTEAGEDPKKATLTVTYGDASSTYTIQKSKWVTPPPVTGVDFTWNNALIYFVVTDRFANGNTSNDNSYGRKNPDASGHPTATFHGGDIKGLTKNLDYIKSLGMNAIWLTAAYEQSHGWTGGGKNGNFQHYAYHGYYALDFTSLDANMGTVDEFREFVTEAHKRGIRVVMDVVMNHSGYATLKDMCDFGFGVRSDGKNACEEWTPGSGESYHNKPISEAADSRWDSWWGANWLRFGAYGGCGSDDLTTCTSYLPDFKNEPNGSSVNLPTFLVNKWQTADAAHDIPAAKAYRAGNMSVADFEAHWLASWVEEFGIDGFRCDTAKHVEKATWGKLKKYSNEALAKWRANHANGDDPAASWTDDFWMTGEHWNFGTDPSDGSGYGSTGGFNSMINFSLGCSTPDASTWSSYAGKFNNGTSAPALNALSYVSSHDTQLCRPGDMKALGTGLVLLPGGVQVYYGDETARPNDNGGSGNDEEHGTRSDMNFPSDISNQAEWAANVDSISTSFSSNETLAHWQKVGQFRFRNPAVGAGKQTETGDGSLCRKYDNSSENISNAVVIHVGSASSVNVGDCFEDGTEVMDGYSGATGTVSGGSVSLSGTGSLILLEVKR</sequence>
<dbReference type="Gene3D" id="3.20.20.80">
    <property type="entry name" value="Glycosidases"/>
    <property type="match status" value="2"/>
</dbReference>
<organism evidence="4 5">
    <name type="scientific">Ruminobacter amylophilus</name>
    <dbReference type="NCBI Taxonomy" id="867"/>
    <lineage>
        <taxon>Bacteria</taxon>
        <taxon>Pseudomonadati</taxon>
        <taxon>Pseudomonadota</taxon>
        <taxon>Gammaproteobacteria</taxon>
        <taxon>Aeromonadales</taxon>
        <taxon>Succinivibrionaceae</taxon>
        <taxon>Ruminobacter</taxon>
    </lineage>
</organism>
<dbReference type="InterPro" id="IPR017853">
    <property type="entry name" value="GH"/>
</dbReference>
<evidence type="ECO:0000313" key="4">
    <source>
        <dbReference type="EMBL" id="SFP12024.1"/>
    </source>
</evidence>
<dbReference type="OrthoDB" id="9790784at2"/>
<dbReference type="PANTHER" id="PTHR10357:SF209">
    <property type="entry name" value="PERIPLASMIC ALPHA-AMYLASE"/>
    <property type="match status" value="1"/>
</dbReference>
<keyword evidence="4" id="KW-0326">Glycosidase</keyword>
<feature type="region of interest" description="Disordered" evidence="1">
    <location>
        <begin position="1413"/>
        <end position="1432"/>
    </location>
</feature>
<dbReference type="Gene3D" id="2.60.40.10">
    <property type="entry name" value="Immunoglobulins"/>
    <property type="match status" value="5"/>
</dbReference>
<gene>
    <name evidence="4" type="ORF">SAMN02910344_00484</name>
</gene>
<protein>
    <submittedName>
        <fullName evidence="4">Glycosidase</fullName>
    </submittedName>
</protein>
<dbReference type="Pfam" id="PF18911">
    <property type="entry name" value="PKD_4"/>
    <property type="match status" value="5"/>
</dbReference>
<feature type="domain" description="PKD" evidence="3">
    <location>
        <begin position="618"/>
        <end position="676"/>
    </location>
</feature>
<dbReference type="InterPro" id="IPR022409">
    <property type="entry name" value="PKD/Chitinase_dom"/>
</dbReference>
<keyword evidence="5" id="KW-1185">Reference proteome</keyword>
<dbReference type="SUPFAM" id="SSF49299">
    <property type="entry name" value="PKD domain"/>
    <property type="match status" value="5"/>
</dbReference>
<feature type="region of interest" description="Disordered" evidence="1">
    <location>
        <begin position="251"/>
        <end position="271"/>
    </location>
</feature>
<dbReference type="Proteomes" id="UP000243745">
    <property type="component" value="Unassembled WGS sequence"/>
</dbReference>
<dbReference type="InterPro" id="IPR006047">
    <property type="entry name" value="GH13_cat_dom"/>
</dbReference>
<dbReference type="InterPro" id="IPR013783">
    <property type="entry name" value="Ig-like_fold"/>
</dbReference>
<dbReference type="PROSITE" id="PS50093">
    <property type="entry name" value="PKD"/>
    <property type="match status" value="5"/>
</dbReference>
<evidence type="ECO:0000256" key="1">
    <source>
        <dbReference type="SAM" id="MobiDB-lite"/>
    </source>
</evidence>
<dbReference type="InterPro" id="IPR031965">
    <property type="entry name" value="CBM26"/>
</dbReference>
<dbReference type="Pfam" id="PF00128">
    <property type="entry name" value="Alpha-amylase"/>
    <property type="match status" value="1"/>
</dbReference>
<feature type="signal peptide" evidence="2">
    <location>
        <begin position="1"/>
        <end position="18"/>
    </location>
</feature>
<dbReference type="InterPro" id="IPR035986">
    <property type="entry name" value="PKD_dom_sf"/>
</dbReference>